<accession>A0A8H6NJU1</accession>
<feature type="region of interest" description="Disordered" evidence="1">
    <location>
        <begin position="23"/>
        <end position="42"/>
    </location>
</feature>
<dbReference type="AlphaFoldDB" id="A0A8H6NJU1"/>
<proteinExistence type="predicted"/>
<evidence type="ECO:0000313" key="3">
    <source>
        <dbReference type="Proteomes" id="UP000654918"/>
    </source>
</evidence>
<evidence type="ECO:0000313" key="2">
    <source>
        <dbReference type="EMBL" id="KAF6835235.1"/>
    </source>
</evidence>
<organism evidence="2 3">
    <name type="scientific">Colletotrichum plurivorum</name>
    <dbReference type="NCBI Taxonomy" id="2175906"/>
    <lineage>
        <taxon>Eukaryota</taxon>
        <taxon>Fungi</taxon>
        <taxon>Dikarya</taxon>
        <taxon>Ascomycota</taxon>
        <taxon>Pezizomycotina</taxon>
        <taxon>Sordariomycetes</taxon>
        <taxon>Hypocreomycetidae</taxon>
        <taxon>Glomerellales</taxon>
        <taxon>Glomerellaceae</taxon>
        <taxon>Colletotrichum</taxon>
        <taxon>Colletotrichum orchidearum species complex</taxon>
    </lineage>
</organism>
<reference evidence="2" key="1">
    <citation type="journal article" date="2020" name="Phytopathology">
        <title>Genome Sequence Resources of Colletotrichum truncatum, C. plurivorum, C. musicola, and C. sojae: Four Species Pathogenic to Soybean (Glycine max).</title>
        <authorList>
            <person name="Rogerio F."/>
            <person name="Boufleur T.R."/>
            <person name="Ciampi-Guillardi M."/>
            <person name="Sukno S.A."/>
            <person name="Thon M.R."/>
            <person name="Massola Junior N.S."/>
            <person name="Baroncelli R."/>
        </authorList>
    </citation>
    <scope>NUCLEOTIDE SEQUENCE</scope>
    <source>
        <strain evidence="2">LFN00145</strain>
    </source>
</reference>
<sequence>MNGKLVSNKSKANKKGVWFSGQLRGYRKSMGRPGQEGGRLSRARSIKGFISSNQQAATPVILDKMRRRGAAAGKSKGLWCLGTFGPLPSSSSGLMESQS</sequence>
<protein>
    <submittedName>
        <fullName evidence="2">Uncharacterized protein</fullName>
    </submittedName>
</protein>
<dbReference type="Proteomes" id="UP000654918">
    <property type="component" value="Unassembled WGS sequence"/>
</dbReference>
<gene>
    <name evidence="2" type="ORF">CPLU01_04495</name>
</gene>
<evidence type="ECO:0000256" key="1">
    <source>
        <dbReference type="SAM" id="MobiDB-lite"/>
    </source>
</evidence>
<keyword evidence="3" id="KW-1185">Reference proteome</keyword>
<comment type="caution">
    <text evidence="2">The sequence shown here is derived from an EMBL/GenBank/DDBJ whole genome shotgun (WGS) entry which is preliminary data.</text>
</comment>
<name>A0A8H6NJU1_9PEZI</name>
<dbReference type="EMBL" id="WIGO01000042">
    <property type="protein sequence ID" value="KAF6835235.1"/>
    <property type="molecule type" value="Genomic_DNA"/>
</dbReference>